<organism evidence="1 2">
    <name type="scientific">Penicillium nordicum</name>
    <dbReference type="NCBI Taxonomy" id="229535"/>
    <lineage>
        <taxon>Eukaryota</taxon>
        <taxon>Fungi</taxon>
        <taxon>Dikarya</taxon>
        <taxon>Ascomycota</taxon>
        <taxon>Pezizomycotina</taxon>
        <taxon>Eurotiomycetes</taxon>
        <taxon>Eurotiomycetidae</taxon>
        <taxon>Eurotiales</taxon>
        <taxon>Aspergillaceae</taxon>
        <taxon>Penicillium</taxon>
    </lineage>
</organism>
<name>A0A0M9WHW5_9EURO</name>
<evidence type="ECO:0000313" key="2">
    <source>
        <dbReference type="Proteomes" id="UP000037696"/>
    </source>
</evidence>
<dbReference type="Pfam" id="PF12893">
    <property type="entry name" value="Lumazine_bd_2"/>
    <property type="match status" value="1"/>
</dbReference>
<dbReference type="Proteomes" id="UP000037696">
    <property type="component" value="Unassembled WGS sequence"/>
</dbReference>
<dbReference type="InterPro" id="IPR039437">
    <property type="entry name" value="FrzH/put_lumazine-bd"/>
</dbReference>
<evidence type="ECO:0000313" key="1">
    <source>
        <dbReference type="EMBL" id="KOS45512.1"/>
    </source>
</evidence>
<dbReference type="OrthoDB" id="3794857at2759"/>
<dbReference type="InterPro" id="IPR032710">
    <property type="entry name" value="NTF2-like_dom_sf"/>
</dbReference>
<dbReference type="EMBL" id="LHQQ01000042">
    <property type="protein sequence ID" value="KOS45512.1"/>
    <property type="molecule type" value="Genomic_DNA"/>
</dbReference>
<gene>
    <name evidence="1" type="ORF">ACN38_g3496</name>
</gene>
<keyword evidence="2" id="KW-1185">Reference proteome</keyword>
<proteinExistence type="predicted"/>
<dbReference type="AlphaFoldDB" id="A0A0M9WHW5"/>
<reference evidence="1 2" key="1">
    <citation type="submission" date="2015-08" db="EMBL/GenBank/DDBJ databases">
        <title>Genome sequencing of Penicillium nordicum.</title>
        <authorList>
            <person name="Nguyen H.D."/>
            <person name="Seifert K.A."/>
        </authorList>
    </citation>
    <scope>NUCLEOTIDE SEQUENCE [LARGE SCALE GENOMIC DNA]</scope>
    <source>
        <strain evidence="1 2">DAOMC 185683</strain>
    </source>
</reference>
<sequence>MSDNIKPIPTSEYDAVAATEKHYVDGMRVGSSSGVARAFHSDAIMYGFHGPNFLRDIKSLYDFIDEHGSASEINARIDVLAITPTTAVVRVDMEKDAIGLDYTDFHLLIKLDGQWQIIGKVFHLYNSA</sequence>
<accession>A0A0M9WHW5</accession>
<comment type="caution">
    <text evidence="1">The sequence shown here is derived from an EMBL/GenBank/DDBJ whole genome shotgun (WGS) entry which is preliminary data.</text>
</comment>
<dbReference type="Gene3D" id="3.10.450.50">
    <property type="match status" value="1"/>
</dbReference>
<protein>
    <recommendedName>
        <fullName evidence="3">Nuclear transport factor 2 family protein</fullName>
    </recommendedName>
</protein>
<dbReference type="SUPFAM" id="SSF54427">
    <property type="entry name" value="NTF2-like"/>
    <property type="match status" value="1"/>
</dbReference>
<evidence type="ECO:0008006" key="3">
    <source>
        <dbReference type="Google" id="ProtNLM"/>
    </source>
</evidence>